<dbReference type="PANTHER" id="PTHR13475:SF3">
    <property type="entry name" value="NEUGRIN"/>
    <property type="match status" value="1"/>
</dbReference>
<comment type="function">
    <text evidence="1">Required for respiratory activity and maintenance and expression of the mitochondrial genome.</text>
</comment>
<dbReference type="Pfam" id="PF06413">
    <property type="entry name" value="Neugrin"/>
    <property type="match status" value="1"/>
</dbReference>
<organism evidence="6 7">
    <name type="scientific">Zygosaccharomyces mellis</name>
    <dbReference type="NCBI Taxonomy" id="42258"/>
    <lineage>
        <taxon>Eukaryota</taxon>
        <taxon>Fungi</taxon>
        <taxon>Dikarya</taxon>
        <taxon>Ascomycota</taxon>
        <taxon>Saccharomycotina</taxon>
        <taxon>Saccharomycetes</taxon>
        <taxon>Saccharomycetales</taxon>
        <taxon>Saccharomycetaceae</taxon>
        <taxon>Zygosaccharomyces</taxon>
    </lineage>
</organism>
<feature type="compositionally biased region" description="Basic and acidic residues" evidence="5">
    <location>
        <begin position="217"/>
        <end position="226"/>
    </location>
</feature>
<evidence type="ECO:0000256" key="3">
    <source>
        <dbReference type="ARBA" id="ARBA00010895"/>
    </source>
</evidence>
<comment type="similarity">
    <text evidence="3">Belongs to the RRG9 family.</text>
</comment>
<evidence type="ECO:0000256" key="1">
    <source>
        <dbReference type="ARBA" id="ARBA00003548"/>
    </source>
</evidence>
<reference evidence="6 7" key="1">
    <citation type="submission" date="2019-01" db="EMBL/GenBank/DDBJ databases">
        <title>Draft Genome Sequencing of Zygosaccharomyces mellis Ca-7.</title>
        <authorList>
            <person name="Shiwa Y."/>
            <person name="Kanesaki Y."/>
            <person name="Ishige T."/>
            <person name="Mura K."/>
            <person name="Hori T."/>
            <person name="Tamura T."/>
        </authorList>
    </citation>
    <scope>NUCLEOTIDE SEQUENCE [LARGE SCALE GENOMIC DNA]</scope>
    <source>
        <strain evidence="6 7">Ca-7</strain>
    </source>
</reference>
<name>A0A4C2E9Y9_9SACH</name>
<evidence type="ECO:0000256" key="5">
    <source>
        <dbReference type="SAM" id="MobiDB-lite"/>
    </source>
</evidence>
<dbReference type="PANTHER" id="PTHR13475">
    <property type="entry name" value="NEUGRIN"/>
    <property type="match status" value="1"/>
</dbReference>
<comment type="caution">
    <text evidence="6">The sequence shown here is derived from an EMBL/GenBank/DDBJ whole genome shotgun (WGS) entry which is preliminary data.</text>
</comment>
<dbReference type="GO" id="GO:0005739">
    <property type="term" value="C:mitochondrion"/>
    <property type="evidence" value="ECO:0007669"/>
    <property type="project" value="UniProtKB-SubCell"/>
</dbReference>
<evidence type="ECO:0000256" key="2">
    <source>
        <dbReference type="ARBA" id="ARBA00004173"/>
    </source>
</evidence>
<dbReference type="GO" id="GO:0005634">
    <property type="term" value="C:nucleus"/>
    <property type="evidence" value="ECO:0007669"/>
    <property type="project" value="TreeGrafter"/>
</dbReference>
<dbReference type="AlphaFoldDB" id="A0A4C2E9Y9"/>
<evidence type="ECO:0000313" key="7">
    <source>
        <dbReference type="Proteomes" id="UP000301737"/>
    </source>
</evidence>
<comment type="subcellular location">
    <subcellularLocation>
        <location evidence="2">Mitochondrion</location>
    </subcellularLocation>
</comment>
<gene>
    <name evidence="6" type="primary">RRG9</name>
    <name evidence="6" type="ORF">ZYGM_003343</name>
</gene>
<feature type="region of interest" description="Disordered" evidence="5">
    <location>
        <begin position="187"/>
        <end position="226"/>
    </location>
</feature>
<dbReference type="EMBL" id="BIMX01000011">
    <property type="protein sequence ID" value="GCE99609.1"/>
    <property type="molecule type" value="Genomic_DNA"/>
</dbReference>
<accession>A0A4C2E9Y9</accession>
<dbReference type="OrthoDB" id="5578174at2759"/>
<dbReference type="InterPro" id="IPR010487">
    <property type="entry name" value="NGRN/Rrg9"/>
</dbReference>
<sequence>MTPFTLGKCYDHFPRIFFTQRVVIRRSFCQVNGGSLMAENRSKGAKDAIKAVHQSSLTSKEQRGKFRDDETPGWKVQKMAISKKLKGQRWNPSKRLSREEMEGLRLIKSQFPHLNASELGQQFKVSPEVVRRILASKWRPTEEEMGKLQERWKQRGEKIKQIFGTNKMQQKPLSIPKRIVINTLGSSPSVVATSRPPKSVRPARKTKNKLHLLQRQQYDHDNEHSE</sequence>
<protein>
    <recommendedName>
        <fullName evidence="4">Required for respiratory growth protein 9, mitochondrial</fullName>
    </recommendedName>
</protein>
<dbReference type="Proteomes" id="UP000301737">
    <property type="component" value="Unassembled WGS sequence"/>
</dbReference>
<evidence type="ECO:0000313" key="6">
    <source>
        <dbReference type="EMBL" id="GCE99609.1"/>
    </source>
</evidence>
<feature type="compositionally biased region" description="Basic residues" evidence="5">
    <location>
        <begin position="201"/>
        <end position="212"/>
    </location>
</feature>
<evidence type="ECO:0000256" key="4">
    <source>
        <dbReference type="ARBA" id="ARBA00013566"/>
    </source>
</evidence>
<keyword evidence="7" id="KW-1185">Reference proteome</keyword>
<proteinExistence type="inferred from homology"/>